<comment type="catalytic activity">
    <reaction evidence="12">
        <text>D-ribose + ATP = D-ribose 5-phosphate + ADP + H(+)</text>
        <dbReference type="Rhea" id="RHEA:13697"/>
        <dbReference type="ChEBI" id="CHEBI:15378"/>
        <dbReference type="ChEBI" id="CHEBI:30616"/>
        <dbReference type="ChEBI" id="CHEBI:47013"/>
        <dbReference type="ChEBI" id="CHEBI:78346"/>
        <dbReference type="ChEBI" id="CHEBI:456216"/>
        <dbReference type="EC" id="2.7.1.15"/>
    </reaction>
</comment>
<evidence type="ECO:0000259" key="14">
    <source>
        <dbReference type="Pfam" id="PF00294"/>
    </source>
</evidence>
<dbReference type="GO" id="GO:0005829">
    <property type="term" value="C:cytosol"/>
    <property type="evidence" value="ECO:0007669"/>
    <property type="project" value="TreeGrafter"/>
</dbReference>
<dbReference type="PANTHER" id="PTHR10584">
    <property type="entry name" value="SUGAR KINASE"/>
    <property type="match status" value="1"/>
</dbReference>
<evidence type="ECO:0000256" key="13">
    <source>
        <dbReference type="SAM" id="MobiDB-lite"/>
    </source>
</evidence>
<feature type="binding site" evidence="12">
    <location>
        <begin position="240"/>
        <end position="241"/>
    </location>
    <ligand>
        <name>ATP</name>
        <dbReference type="ChEBI" id="CHEBI:30616"/>
    </ligand>
</feature>
<gene>
    <name evidence="12" type="primary">rbsK</name>
    <name evidence="15" type="ORF">GS18_0220670</name>
</gene>
<dbReference type="InterPro" id="IPR011611">
    <property type="entry name" value="PfkB_dom"/>
</dbReference>
<keyword evidence="12" id="KW-0963">Cytoplasm</keyword>
<accession>A0A084GIU5</accession>
<comment type="activity regulation">
    <text evidence="12">Activated by a monovalent cation that binds near, but not in, the active site. The most likely occupant of the site in vivo is potassium. Ion binding induces a conformational change that may alter substrate affinity.</text>
</comment>
<feature type="domain" description="Carbohydrate kinase PfkB" evidence="14">
    <location>
        <begin position="1"/>
        <end position="283"/>
    </location>
</feature>
<dbReference type="InterPro" id="IPR029056">
    <property type="entry name" value="Ribokinase-like"/>
</dbReference>
<evidence type="ECO:0000313" key="16">
    <source>
        <dbReference type="Proteomes" id="UP000028549"/>
    </source>
</evidence>
<evidence type="ECO:0000256" key="4">
    <source>
        <dbReference type="ARBA" id="ARBA00022679"/>
    </source>
</evidence>
<comment type="caution">
    <text evidence="15">The sequence shown here is derived from an EMBL/GenBank/DDBJ whole genome shotgun (WGS) entry which is preliminary data.</text>
</comment>
<dbReference type="UniPathway" id="UPA00916">
    <property type="reaction ID" value="UER00889"/>
</dbReference>
<comment type="function">
    <text evidence="12">Catalyzes the phosphorylation of ribose at O-5 in a reaction requiring ATP and magnesium. The resulting D-ribose-5-phosphate can then be used either for sythesis of nucleotides, histidine, and tryptophan, or as a component of the pentose phosphate pathway.</text>
</comment>
<keyword evidence="11 12" id="KW-0119">Carbohydrate metabolism</keyword>
<reference evidence="15 16" key="1">
    <citation type="journal article" date="2005" name="Int. J. Syst. Evol. Microbiol.">
        <title>Bacillus cibi sp. nov., isolated from jeotgal, a traditional Korean fermented seafood.</title>
        <authorList>
            <person name="Yoon J.H."/>
            <person name="Lee C.H."/>
            <person name="Oh T.K."/>
        </authorList>
    </citation>
    <scope>NUCLEOTIDE SEQUENCE [LARGE SCALE GENOMIC DNA]</scope>
    <source>
        <strain evidence="15 16">DSM 16189</strain>
    </source>
</reference>
<feature type="binding site" evidence="12">
    <location>
        <position position="276"/>
    </location>
    <ligand>
        <name>K(+)</name>
        <dbReference type="ChEBI" id="CHEBI:29103"/>
    </ligand>
</feature>
<comment type="caution">
    <text evidence="12">Lacks conserved residue(s) required for the propagation of feature annotation.</text>
</comment>
<feature type="binding site" evidence="12">
    <location>
        <position position="183"/>
    </location>
    <ligand>
        <name>ATP</name>
        <dbReference type="ChEBI" id="CHEBI:30616"/>
    </ligand>
</feature>
<dbReference type="GO" id="GO:0046872">
    <property type="term" value="F:metal ion binding"/>
    <property type="evidence" value="ECO:0007669"/>
    <property type="project" value="UniProtKB-KW"/>
</dbReference>
<dbReference type="GO" id="GO:0019303">
    <property type="term" value="P:D-ribose catabolic process"/>
    <property type="evidence" value="ECO:0007669"/>
    <property type="project" value="UniProtKB-UniRule"/>
</dbReference>
<feature type="binding site" evidence="12">
    <location>
        <position position="139"/>
    </location>
    <ligand>
        <name>substrate</name>
    </ligand>
</feature>
<keyword evidence="7 12" id="KW-0418">Kinase</keyword>
<evidence type="ECO:0000256" key="6">
    <source>
        <dbReference type="ARBA" id="ARBA00022741"/>
    </source>
</evidence>
<dbReference type="PRINTS" id="PR00990">
    <property type="entry name" value="RIBOKINASE"/>
</dbReference>
<evidence type="ECO:0000256" key="2">
    <source>
        <dbReference type="ARBA" id="ARBA00012035"/>
    </source>
</evidence>
<sequence length="298" mass="31608">MKKIAVIGSLNMDLVAVTEVSPKMGETVFGKDFSMFPGGKGANQATAAGRLGAQVMMFGTVGDDDHGRSLLAELEKNHVDAVHVVERKDAPTGCALIESCRGQNRIIVIPGANSKTDKSYLEDKMEPILQADVILLSMEIPLASIEYAAETLSHHGKTVILNPAPAVPIPESLIDNTSYILPNEHEAAILFNMPEEEALRKYPNKLLITKGEHGVVYHDGEKPVHIPAAEVNPVDSTGAGDTFAGAFAAASAKGMVLKEAVQFAAAAAGLSVEKHGAQSGMPTDKELEAFRSRGKSNE</sequence>
<comment type="subunit">
    <text evidence="12">Homodimer.</text>
</comment>
<dbReference type="AlphaFoldDB" id="A0A084GIU5"/>
<comment type="similarity">
    <text evidence="12">Belongs to the carbohydrate kinase PfkB family. Ribokinase subfamily.</text>
</comment>
<evidence type="ECO:0000256" key="8">
    <source>
        <dbReference type="ARBA" id="ARBA00022840"/>
    </source>
</evidence>
<feature type="binding site" evidence="12">
    <location>
        <begin position="11"/>
        <end position="13"/>
    </location>
    <ligand>
        <name>substrate</name>
    </ligand>
</feature>
<feature type="compositionally biased region" description="Basic and acidic residues" evidence="13">
    <location>
        <begin position="283"/>
        <end position="298"/>
    </location>
</feature>
<dbReference type="Proteomes" id="UP000028549">
    <property type="component" value="Unassembled WGS sequence"/>
</dbReference>
<feature type="binding site" evidence="12">
    <location>
        <position position="235"/>
    </location>
    <ligand>
        <name>K(+)</name>
        <dbReference type="ChEBI" id="CHEBI:29103"/>
    </ligand>
</feature>
<dbReference type="Gene3D" id="3.40.1190.20">
    <property type="match status" value="1"/>
</dbReference>
<keyword evidence="6 12" id="KW-0547">Nucleotide-binding</keyword>
<keyword evidence="10 12" id="KW-0630">Potassium</keyword>
<comment type="pathway">
    <text evidence="12">Carbohydrate metabolism; D-ribose degradation; D-ribose 5-phosphate from beta-D-ribopyranose: step 2/2.</text>
</comment>
<evidence type="ECO:0000256" key="10">
    <source>
        <dbReference type="ARBA" id="ARBA00022958"/>
    </source>
</evidence>
<comment type="similarity">
    <text evidence="1">Belongs to the carbohydrate kinase pfkB family.</text>
</comment>
<feature type="binding site" evidence="12">
    <location>
        <position position="274"/>
    </location>
    <ligand>
        <name>K(+)</name>
        <dbReference type="ChEBI" id="CHEBI:29103"/>
    </ligand>
</feature>
<keyword evidence="5 12" id="KW-0479">Metal-binding</keyword>
<dbReference type="SUPFAM" id="SSF53613">
    <property type="entry name" value="Ribokinase-like"/>
    <property type="match status" value="1"/>
</dbReference>
<evidence type="ECO:0000256" key="5">
    <source>
        <dbReference type="ARBA" id="ARBA00022723"/>
    </source>
</evidence>
<keyword evidence="8 12" id="KW-0067">ATP-binding</keyword>
<dbReference type="HAMAP" id="MF_01987">
    <property type="entry name" value="Ribokinase"/>
    <property type="match status" value="1"/>
</dbReference>
<evidence type="ECO:0000256" key="11">
    <source>
        <dbReference type="ARBA" id="ARBA00023277"/>
    </source>
</evidence>
<dbReference type="InterPro" id="IPR011877">
    <property type="entry name" value="Ribokinase"/>
</dbReference>
<feature type="binding site" evidence="12">
    <location>
        <position position="271"/>
    </location>
    <ligand>
        <name>K(+)</name>
        <dbReference type="ChEBI" id="CHEBI:29103"/>
    </ligand>
</feature>
<dbReference type="PROSITE" id="PS00584">
    <property type="entry name" value="PFKB_KINASES_2"/>
    <property type="match status" value="1"/>
</dbReference>
<keyword evidence="9 12" id="KW-0460">Magnesium</keyword>
<proteinExistence type="inferred from homology"/>
<dbReference type="EMBL" id="JNVC02000024">
    <property type="protein sequence ID" value="KEZ47257.1"/>
    <property type="molecule type" value="Genomic_DNA"/>
</dbReference>
<evidence type="ECO:0000256" key="1">
    <source>
        <dbReference type="ARBA" id="ARBA00005380"/>
    </source>
</evidence>
<comment type="subcellular location">
    <subcellularLocation>
        <location evidence="12">Cytoplasm</location>
    </subcellularLocation>
</comment>
<evidence type="ECO:0000256" key="12">
    <source>
        <dbReference type="HAMAP-Rule" id="MF_01987"/>
    </source>
</evidence>
<feature type="binding site" evidence="12">
    <location>
        <begin position="209"/>
        <end position="214"/>
    </location>
    <ligand>
        <name>ATP</name>
        <dbReference type="ChEBI" id="CHEBI:30616"/>
    </ligand>
</feature>
<dbReference type="OrthoDB" id="9775849at2"/>
<dbReference type="RefSeq" id="WP_029567238.1">
    <property type="nucleotide sequence ID" value="NZ_JNVC02000024.1"/>
</dbReference>
<dbReference type="GO" id="GO:0004747">
    <property type="term" value="F:ribokinase activity"/>
    <property type="evidence" value="ECO:0007669"/>
    <property type="project" value="UniProtKB-UniRule"/>
</dbReference>
<dbReference type="InterPro" id="IPR002139">
    <property type="entry name" value="Ribo/fructo_kinase"/>
</dbReference>
<comment type="cofactor">
    <cofactor evidence="12">
        <name>Mg(2+)</name>
        <dbReference type="ChEBI" id="CHEBI:18420"/>
    </cofactor>
    <text evidence="12">Requires a divalent cation, most likely magnesium in vivo, as an electrophilic catalyst to aid phosphoryl group transfer. It is the chelate of the metal and the nucleotide that is the actual substrate.</text>
</comment>
<keyword evidence="4 12" id="KW-0808">Transferase</keyword>
<dbReference type="InterPro" id="IPR002173">
    <property type="entry name" value="Carboh/pur_kinase_PfkB_CS"/>
</dbReference>
<dbReference type="PANTHER" id="PTHR10584:SF166">
    <property type="entry name" value="RIBOKINASE"/>
    <property type="match status" value="1"/>
</dbReference>
<evidence type="ECO:0000256" key="7">
    <source>
        <dbReference type="ARBA" id="ARBA00022777"/>
    </source>
</evidence>
<evidence type="ECO:0000256" key="3">
    <source>
        <dbReference type="ARBA" id="ARBA00016943"/>
    </source>
</evidence>
<dbReference type="STRING" id="246786.GS18_0220670"/>
<feature type="binding site" evidence="12">
    <location>
        <position position="237"/>
    </location>
    <ligand>
        <name>K(+)</name>
        <dbReference type="ChEBI" id="CHEBI:29103"/>
    </ligand>
</feature>
<dbReference type="NCBIfam" id="TIGR02152">
    <property type="entry name" value="D_ribokin_bact"/>
    <property type="match status" value="1"/>
</dbReference>
<feature type="binding site" evidence="12">
    <location>
        <position position="241"/>
    </location>
    <ligand>
        <name>substrate</name>
    </ligand>
</feature>
<dbReference type="Pfam" id="PF00294">
    <property type="entry name" value="PfkB"/>
    <property type="match status" value="1"/>
</dbReference>
<feature type="region of interest" description="Disordered" evidence="13">
    <location>
        <begin position="273"/>
        <end position="298"/>
    </location>
</feature>
<protein>
    <recommendedName>
        <fullName evidence="3 12">Ribokinase</fullName>
        <shortName evidence="12">RK</shortName>
        <ecNumber evidence="2 12">2.7.1.15</ecNumber>
    </recommendedName>
</protein>
<dbReference type="EC" id="2.7.1.15" evidence="2 12"/>
<feature type="binding site" evidence="12">
    <location>
        <begin position="39"/>
        <end position="43"/>
    </location>
    <ligand>
        <name>substrate</name>
    </ligand>
</feature>
<evidence type="ECO:0000313" key="15">
    <source>
        <dbReference type="EMBL" id="KEZ47257.1"/>
    </source>
</evidence>
<evidence type="ECO:0000256" key="9">
    <source>
        <dbReference type="ARBA" id="ARBA00022842"/>
    </source>
</evidence>
<name>A0A084GIU5_METID</name>
<dbReference type="CDD" id="cd01174">
    <property type="entry name" value="ribokinase"/>
    <property type="match status" value="1"/>
</dbReference>
<dbReference type="GO" id="GO:0005524">
    <property type="term" value="F:ATP binding"/>
    <property type="evidence" value="ECO:0007669"/>
    <property type="project" value="UniProtKB-UniRule"/>
</dbReference>
<organism evidence="15 16">
    <name type="scientific">Metabacillus indicus</name>
    <name type="common">Bacillus indicus</name>
    <dbReference type="NCBI Taxonomy" id="246786"/>
    <lineage>
        <taxon>Bacteria</taxon>
        <taxon>Bacillati</taxon>
        <taxon>Bacillota</taxon>
        <taxon>Bacilli</taxon>
        <taxon>Bacillales</taxon>
        <taxon>Bacillaceae</taxon>
        <taxon>Metabacillus</taxon>
    </lineage>
</organism>
<keyword evidence="16" id="KW-1185">Reference proteome</keyword>
<feature type="active site" description="Proton acceptor" evidence="12">
    <location>
        <position position="241"/>
    </location>
</feature>